<evidence type="ECO:0008006" key="2">
    <source>
        <dbReference type="Google" id="ProtNLM"/>
    </source>
</evidence>
<gene>
    <name evidence="1" type="ORF">S01H1_73235</name>
</gene>
<evidence type="ECO:0000313" key="1">
    <source>
        <dbReference type="EMBL" id="GAG28601.1"/>
    </source>
</evidence>
<dbReference type="AlphaFoldDB" id="X0XUW9"/>
<comment type="caution">
    <text evidence="1">The sequence shown here is derived from an EMBL/GenBank/DDBJ whole genome shotgun (WGS) entry which is preliminary data.</text>
</comment>
<proteinExistence type="predicted"/>
<feature type="non-terminal residue" evidence="1">
    <location>
        <position position="208"/>
    </location>
</feature>
<organism evidence="1">
    <name type="scientific">marine sediment metagenome</name>
    <dbReference type="NCBI Taxonomy" id="412755"/>
    <lineage>
        <taxon>unclassified sequences</taxon>
        <taxon>metagenomes</taxon>
        <taxon>ecological metagenomes</taxon>
    </lineage>
</organism>
<accession>X0XUW9</accession>
<dbReference type="EMBL" id="BARS01048919">
    <property type="protein sequence ID" value="GAG28601.1"/>
    <property type="molecule type" value="Genomic_DNA"/>
</dbReference>
<reference evidence="1" key="1">
    <citation type="journal article" date="2014" name="Front. Microbiol.">
        <title>High frequency of phylogenetically diverse reductive dehalogenase-homologous genes in deep subseafloor sedimentary metagenomes.</title>
        <authorList>
            <person name="Kawai M."/>
            <person name="Futagami T."/>
            <person name="Toyoda A."/>
            <person name="Takaki Y."/>
            <person name="Nishi S."/>
            <person name="Hori S."/>
            <person name="Arai W."/>
            <person name="Tsubouchi T."/>
            <person name="Morono Y."/>
            <person name="Uchiyama I."/>
            <person name="Ito T."/>
            <person name="Fujiyama A."/>
            <person name="Inagaki F."/>
            <person name="Takami H."/>
        </authorList>
    </citation>
    <scope>NUCLEOTIDE SEQUENCE</scope>
    <source>
        <strain evidence="1">Expedition CK06-06</strain>
    </source>
</reference>
<sequence length="208" mass="23124">MKNKMLLLALLVLLLAVPAASAEKTCGVYFTKIGCPVCSKTDPIILDQWVPSRNDVVIIEYMMESWYEPHAVLMGEYNLAHGTGGSVPLMIKNSKEKWSGIPAFYTNDHIFQHVEEFFEGDEGECLLKEGEISFEELNLNDLPEKPKLWAGSRLLVRTGDAQIESDFLKELLFANDLAGKLANAPYELKEVKAEPAPYSGGEIPFAQA</sequence>
<protein>
    <recommendedName>
        <fullName evidence="2">Thioredoxin-like fold domain-containing protein</fullName>
    </recommendedName>
</protein>
<name>X0XUW9_9ZZZZ</name>